<dbReference type="InterPro" id="IPR040040">
    <property type="entry name" value="ATG11"/>
</dbReference>
<name>A0A7R9Q6V4_9ACAR</name>
<reference evidence="4" key="1">
    <citation type="submission" date="2020-11" db="EMBL/GenBank/DDBJ databases">
        <authorList>
            <person name="Tran Van P."/>
        </authorList>
    </citation>
    <scope>NUCLEOTIDE SEQUENCE</scope>
</reference>
<dbReference type="OrthoDB" id="6435430at2759"/>
<dbReference type="GO" id="GO:0061709">
    <property type="term" value="P:reticulophagy"/>
    <property type="evidence" value="ECO:0007669"/>
    <property type="project" value="TreeGrafter"/>
</dbReference>
<evidence type="ECO:0000256" key="1">
    <source>
        <dbReference type="ARBA" id="ARBA00023006"/>
    </source>
</evidence>
<dbReference type="GO" id="GO:0000422">
    <property type="term" value="P:autophagy of mitochondrion"/>
    <property type="evidence" value="ECO:0007669"/>
    <property type="project" value="TreeGrafter"/>
</dbReference>
<proteinExistence type="predicted"/>
<protein>
    <recommendedName>
        <fullName evidence="3">Autophagy-related protein 11 C-terminal domain-containing protein</fullName>
    </recommendedName>
</protein>
<dbReference type="GO" id="GO:0000045">
    <property type="term" value="P:autophagosome assembly"/>
    <property type="evidence" value="ECO:0007669"/>
    <property type="project" value="InterPro"/>
</dbReference>
<dbReference type="GO" id="GO:0060090">
    <property type="term" value="F:molecular adaptor activity"/>
    <property type="evidence" value="ECO:0007669"/>
    <property type="project" value="TreeGrafter"/>
</dbReference>
<dbReference type="Pfam" id="PF10377">
    <property type="entry name" value="ATG11"/>
    <property type="match status" value="1"/>
</dbReference>
<dbReference type="Proteomes" id="UP000759131">
    <property type="component" value="Unassembled WGS sequence"/>
</dbReference>
<dbReference type="GO" id="GO:0034517">
    <property type="term" value="P:ribophagy"/>
    <property type="evidence" value="ECO:0007669"/>
    <property type="project" value="TreeGrafter"/>
</dbReference>
<keyword evidence="2" id="KW-0175">Coiled coil</keyword>
<sequence length="211" mass="23836">MLVQIESELKSLTNCFDQKLNESVICDTRPQCSCNSANVIKEKESEISRLNRILRDSDMSQSSSAIGRIERVSVLGCEVGDIVLIYYEEKFNNYIVFTLNNVLHFVHTDCLDALSLKSVTGEAHQRWTIAEVTDKEYCQAKKAQNRYRVALNTKFYRVKAKPWNRFTHLMTRSVDSRSTLSTTVATSAPMSVSLMSASVSPIDITPQSPQL</sequence>
<dbReference type="GO" id="GO:0034727">
    <property type="term" value="P:piecemeal microautophagy of the nucleus"/>
    <property type="evidence" value="ECO:0007669"/>
    <property type="project" value="TreeGrafter"/>
</dbReference>
<evidence type="ECO:0000313" key="4">
    <source>
        <dbReference type="EMBL" id="CAD7634797.1"/>
    </source>
</evidence>
<accession>A0A7R9Q6V4</accession>
<evidence type="ECO:0000256" key="2">
    <source>
        <dbReference type="ARBA" id="ARBA00023054"/>
    </source>
</evidence>
<gene>
    <name evidence="4" type="ORF">OSB1V03_LOCUS15191</name>
</gene>
<dbReference type="PANTHER" id="PTHR13222">
    <property type="entry name" value="RB1-INDUCIBLE COILED-COIL"/>
    <property type="match status" value="1"/>
</dbReference>
<dbReference type="GO" id="GO:0034045">
    <property type="term" value="C:phagophore assembly site membrane"/>
    <property type="evidence" value="ECO:0007669"/>
    <property type="project" value="TreeGrafter"/>
</dbReference>
<evidence type="ECO:0000259" key="3">
    <source>
        <dbReference type="Pfam" id="PF10377"/>
    </source>
</evidence>
<dbReference type="InterPro" id="IPR019460">
    <property type="entry name" value="Atg11_C"/>
</dbReference>
<keyword evidence="5" id="KW-1185">Reference proteome</keyword>
<dbReference type="EMBL" id="OC869921">
    <property type="protein sequence ID" value="CAD7634797.1"/>
    <property type="molecule type" value="Genomic_DNA"/>
</dbReference>
<dbReference type="GO" id="GO:0019901">
    <property type="term" value="F:protein kinase binding"/>
    <property type="evidence" value="ECO:0007669"/>
    <property type="project" value="TreeGrafter"/>
</dbReference>
<dbReference type="GO" id="GO:1990316">
    <property type="term" value="C:Atg1/ULK1 kinase complex"/>
    <property type="evidence" value="ECO:0007669"/>
    <property type="project" value="TreeGrafter"/>
</dbReference>
<keyword evidence="1" id="KW-0072">Autophagy</keyword>
<organism evidence="4">
    <name type="scientific">Medioppia subpectinata</name>
    <dbReference type="NCBI Taxonomy" id="1979941"/>
    <lineage>
        <taxon>Eukaryota</taxon>
        <taxon>Metazoa</taxon>
        <taxon>Ecdysozoa</taxon>
        <taxon>Arthropoda</taxon>
        <taxon>Chelicerata</taxon>
        <taxon>Arachnida</taxon>
        <taxon>Acari</taxon>
        <taxon>Acariformes</taxon>
        <taxon>Sarcoptiformes</taxon>
        <taxon>Oribatida</taxon>
        <taxon>Brachypylina</taxon>
        <taxon>Oppioidea</taxon>
        <taxon>Oppiidae</taxon>
        <taxon>Medioppia</taxon>
    </lineage>
</organism>
<feature type="non-terminal residue" evidence="4">
    <location>
        <position position="211"/>
    </location>
</feature>
<feature type="domain" description="Autophagy-related protein 11 C-terminal" evidence="3">
    <location>
        <begin position="61"/>
        <end position="161"/>
    </location>
</feature>
<evidence type="ECO:0000313" key="5">
    <source>
        <dbReference type="Proteomes" id="UP000759131"/>
    </source>
</evidence>
<dbReference type="AlphaFoldDB" id="A0A7R9Q6V4"/>
<dbReference type="EMBL" id="CAJPIZ010015346">
    <property type="protein sequence ID" value="CAG2115227.1"/>
    <property type="molecule type" value="Genomic_DNA"/>
</dbReference>
<dbReference type="GO" id="GO:0061723">
    <property type="term" value="P:glycophagy"/>
    <property type="evidence" value="ECO:0007669"/>
    <property type="project" value="TreeGrafter"/>
</dbReference>
<dbReference type="PANTHER" id="PTHR13222:SF1">
    <property type="entry name" value="RB1-INDUCIBLE COILED-COIL PROTEIN 1"/>
    <property type="match status" value="1"/>
</dbReference>